<gene>
    <name evidence="5" type="ORF">EG19_05030</name>
</gene>
<dbReference type="STRING" id="1312852.EG19_05030"/>
<dbReference type="InterPro" id="IPR029787">
    <property type="entry name" value="Nucleotide_cyclase"/>
</dbReference>
<dbReference type="PROSITE" id="PS50887">
    <property type="entry name" value="GGDEF"/>
    <property type="match status" value="1"/>
</dbReference>
<feature type="transmembrane region" description="Helical" evidence="3">
    <location>
        <begin position="125"/>
        <end position="144"/>
    </location>
</feature>
<dbReference type="EMBL" id="JMFG01000020">
    <property type="protein sequence ID" value="KDA53566.1"/>
    <property type="molecule type" value="Genomic_DNA"/>
</dbReference>
<dbReference type="GO" id="GO:0043709">
    <property type="term" value="P:cell adhesion involved in single-species biofilm formation"/>
    <property type="evidence" value="ECO:0007669"/>
    <property type="project" value="TreeGrafter"/>
</dbReference>
<feature type="transmembrane region" description="Helical" evidence="3">
    <location>
        <begin position="12"/>
        <end position="31"/>
    </location>
</feature>
<dbReference type="PANTHER" id="PTHR45138">
    <property type="entry name" value="REGULATORY COMPONENTS OF SENSORY TRANSDUCTION SYSTEM"/>
    <property type="match status" value="1"/>
</dbReference>
<reference evidence="5 6" key="1">
    <citation type="submission" date="2014-04" db="EMBL/GenBank/DDBJ databases">
        <title>The Genome Sequence of Thermoanaerobaculum aquaticum MP-01, The First Cultivated Group 23 Acidobacterium.</title>
        <authorList>
            <person name="Stamps B.W."/>
            <person name="Losey N.A."/>
            <person name="Lawson P.A."/>
            <person name="Stevenson B.S."/>
        </authorList>
    </citation>
    <scope>NUCLEOTIDE SEQUENCE [LARGE SCALE GENOMIC DNA]</scope>
    <source>
        <strain evidence="5 6">MP-01</strain>
    </source>
</reference>
<feature type="transmembrane region" description="Helical" evidence="3">
    <location>
        <begin position="164"/>
        <end position="184"/>
    </location>
</feature>
<sequence length="342" mass="36897">MRGLDLERLINLVRLAVVACIAIVTTVQQLLGGRPLPELSGTGTLLGLFIGLVFLQMFLAYLPWDQRYSRFLALLDVVVVTAVLLNFVASGRPLWATNSQVVFLGYLLGLVLVGLRGDPVLARRVAVVAFVGYGGVLALATHGWDLARQPADALYGSFRWDVQVLRLGLLSFCGVAVTYAAKLAEMERKSSRLDALTGVFNRRFLDEYLTMMVARAKRAKQPLSVLMVDLDGFKQYNDTRGHEKGDAMLREVALSLAGAVREDNVVARYGGDEFVVVLPATPGELARQVATDLCQLFTGEITVSVGVACLGPGGGSKRELLRAADEALYRAKRQGGGVAVAG</sequence>
<feature type="transmembrane region" description="Helical" evidence="3">
    <location>
        <begin position="95"/>
        <end position="113"/>
    </location>
</feature>
<dbReference type="GO" id="GO:0052621">
    <property type="term" value="F:diguanylate cyclase activity"/>
    <property type="evidence" value="ECO:0007669"/>
    <property type="project" value="UniProtKB-EC"/>
</dbReference>
<dbReference type="Gene3D" id="3.30.70.270">
    <property type="match status" value="1"/>
</dbReference>
<proteinExistence type="predicted"/>
<evidence type="ECO:0000313" key="5">
    <source>
        <dbReference type="EMBL" id="KDA53566.1"/>
    </source>
</evidence>
<feature type="transmembrane region" description="Helical" evidence="3">
    <location>
        <begin position="71"/>
        <end position="89"/>
    </location>
</feature>
<dbReference type="Pfam" id="PF00990">
    <property type="entry name" value="GGDEF"/>
    <property type="match status" value="1"/>
</dbReference>
<dbReference type="SMART" id="SM00267">
    <property type="entry name" value="GGDEF"/>
    <property type="match status" value="1"/>
</dbReference>
<keyword evidence="6" id="KW-1185">Reference proteome</keyword>
<protein>
    <recommendedName>
        <fullName evidence="1">diguanylate cyclase</fullName>
        <ecNumber evidence="1">2.7.7.65</ecNumber>
    </recommendedName>
</protein>
<dbReference type="PANTHER" id="PTHR45138:SF9">
    <property type="entry name" value="DIGUANYLATE CYCLASE DGCM-RELATED"/>
    <property type="match status" value="1"/>
</dbReference>
<accession>A0A062XZK7</accession>
<feature type="transmembrane region" description="Helical" evidence="3">
    <location>
        <begin position="43"/>
        <end position="64"/>
    </location>
</feature>
<evidence type="ECO:0000256" key="2">
    <source>
        <dbReference type="ARBA" id="ARBA00034247"/>
    </source>
</evidence>
<evidence type="ECO:0000256" key="1">
    <source>
        <dbReference type="ARBA" id="ARBA00012528"/>
    </source>
</evidence>
<dbReference type="InterPro" id="IPR043128">
    <property type="entry name" value="Rev_trsase/Diguanyl_cyclase"/>
</dbReference>
<keyword evidence="3" id="KW-1133">Transmembrane helix</keyword>
<evidence type="ECO:0000313" key="6">
    <source>
        <dbReference type="Proteomes" id="UP000027284"/>
    </source>
</evidence>
<comment type="caution">
    <text evidence="5">The sequence shown here is derived from an EMBL/GenBank/DDBJ whole genome shotgun (WGS) entry which is preliminary data.</text>
</comment>
<dbReference type="GO" id="GO:1902201">
    <property type="term" value="P:negative regulation of bacterial-type flagellum-dependent cell motility"/>
    <property type="evidence" value="ECO:0007669"/>
    <property type="project" value="TreeGrafter"/>
</dbReference>
<dbReference type="SUPFAM" id="SSF55073">
    <property type="entry name" value="Nucleotide cyclase"/>
    <property type="match status" value="1"/>
</dbReference>
<name>A0A062XZK7_9BACT</name>
<dbReference type="InterPro" id="IPR000160">
    <property type="entry name" value="GGDEF_dom"/>
</dbReference>
<feature type="domain" description="GGDEF" evidence="4">
    <location>
        <begin position="221"/>
        <end position="342"/>
    </location>
</feature>
<comment type="catalytic activity">
    <reaction evidence="2">
        <text>2 GTP = 3',3'-c-di-GMP + 2 diphosphate</text>
        <dbReference type="Rhea" id="RHEA:24898"/>
        <dbReference type="ChEBI" id="CHEBI:33019"/>
        <dbReference type="ChEBI" id="CHEBI:37565"/>
        <dbReference type="ChEBI" id="CHEBI:58805"/>
        <dbReference type="EC" id="2.7.7.65"/>
    </reaction>
</comment>
<keyword evidence="3" id="KW-0472">Membrane</keyword>
<dbReference type="Proteomes" id="UP000027284">
    <property type="component" value="Unassembled WGS sequence"/>
</dbReference>
<dbReference type="AlphaFoldDB" id="A0A062XZK7"/>
<evidence type="ECO:0000259" key="4">
    <source>
        <dbReference type="PROSITE" id="PS50887"/>
    </source>
</evidence>
<dbReference type="FunFam" id="3.30.70.270:FF:000001">
    <property type="entry name" value="Diguanylate cyclase domain protein"/>
    <property type="match status" value="1"/>
</dbReference>
<dbReference type="RefSeq" id="WP_053335092.1">
    <property type="nucleotide sequence ID" value="NZ_JMFG01000020.1"/>
</dbReference>
<dbReference type="EC" id="2.7.7.65" evidence="1"/>
<dbReference type="NCBIfam" id="TIGR00254">
    <property type="entry name" value="GGDEF"/>
    <property type="match status" value="1"/>
</dbReference>
<dbReference type="InterPro" id="IPR050469">
    <property type="entry name" value="Diguanylate_Cyclase"/>
</dbReference>
<keyword evidence="3" id="KW-0812">Transmembrane</keyword>
<dbReference type="OrthoDB" id="9759607at2"/>
<evidence type="ECO:0000256" key="3">
    <source>
        <dbReference type="SAM" id="Phobius"/>
    </source>
</evidence>
<dbReference type="CDD" id="cd01949">
    <property type="entry name" value="GGDEF"/>
    <property type="match status" value="1"/>
</dbReference>
<organism evidence="5 6">
    <name type="scientific">Thermoanaerobaculum aquaticum</name>
    <dbReference type="NCBI Taxonomy" id="1312852"/>
    <lineage>
        <taxon>Bacteria</taxon>
        <taxon>Pseudomonadati</taxon>
        <taxon>Acidobacteriota</taxon>
        <taxon>Thermoanaerobaculia</taxon>
        <taxon>Thermoanaerobaculales</taxon>
        <taxon>Thermoanaerobaculaceae</taxon>
        <taxon>Thermoanaerobaculum</taxon>
    </lineage>
</organism>
<dbReference type="GO" id="GO:0005886">
    <property type="term" value="C:plasma membrane"/>
    <property type="evidence" value="ECO:0007669"/>
    <property type="project" value="TreeGrafter"/>
</dbReference>